<keyword evidence="2" id="KW-1185">Reference proteome</keyword>
<protein>
    <submittedName>
        <fullName evidence="3">Uncharacterized protein LOC106461449</fullName>
    </submittedName>
</protein>
<feature type="chain" id="PRO_5046886839" evidence="1">
    <location>
        <begin position="18"/>
        <end position="142"/>
    </location>
</feature>
<accession>A0ABM1B836</accession>
<evidence type="ECO:0000313" key="2">
    <source>
        <dbReference type="Proteomes" id="UP000694941"/>
    </source>
</evidence>
<dbReference type="RefSeq" id="XP_013776726.1">
    <property type="nucleotide sequence ID" value="XM_013921272.2"/>
</dbReference>
<feature type="signal peptide" evidence="1">
    <location>
        <begin position="1"/>
        <end position="17"/>
    </location>
</feature>
<reference evidence="3" key="1">
    <citation type="submission" date="2025-08" db="UniProtKB">
        <authorList>
            <consortium name="RefSeq"/>
        </authorList>
    </citation>
    <scope>IDENTIFICATION</scope>
    <source>
        <tissue evidence="3">Muscle</tissue>
    </source>
</reference>
<name>A0ABM1B836_LIMPO</name>
<sequence>MFCFLLVLLLACGTVKSTLIEENRHSLHIDEDTRNDLLKFVVTNIEKLKVEHEELDECHGLEIVSLLRIEKEEKPKDGVRYYMTLKVQPALVATEDCVQKNATLASLEPEICEAEVAETRRKEKPFWSLLRSACLQVEELVD</sequence>
<proteinExistence type="predicted"/>
<gene>
    <name evidence="3" type="primary">LOC106461449</name>
</gene>
<evidence type="ECO:0000313" key="3">
    <source>
        <dbReference type="RefSeq" id="XP_013776726.1"/>
    </source>
</evidence>
<organism evidence="2 3">
    <name type="scientific">Limulus polyphemus</name>
    <name type="common">Atlantic horseshoe crab</name>
    <dbReference type="NCBI Taxonomy" id="6850"/>
    <lineage>
        <taxon>Eukaryota</taxon>
        <taxon>Metazoa</taxon>
        <taxon>Ecdysozoa</taxon>
        <taxon>Arthropoda</taxon>
        <taxon>Chelicerata</taxon>
        <taxon>Merostomata</taxon>
        <taxon>Xiphosura</taxon>
        <taxon>Limulidae</taxon>
        <taxon>Limulus</taxon>
    </lineage>
</organism>
<keyword evidence="1" id="KW-0732">Signal</keyword>
<dbReference type="GeneID" id="106461449"/>
<evidence type="ECO:0000256" key="1">
    <source>
        <dbReference type="SAM" id="SignalP"/>
    </source>
</evidence>
<dbReference type="Proteomes" id="UP000694941">
    <property type="component" value="Unplaced"/>
</dbReference>